<keyword evidence="2" id="KW-0812">Transmembrane</keyword>
<name>A0A1Q2M8M2_9GAMM</name>
<dbReference type="RefSeq" id="WP_077407566.1">
    <property type="nucleotide sequence ID" value="NZ_CP019650.1"/>
</dbReference>
<evidence type="ECO:0000313" key="5">
    <source>
        <dbReference type="Proteomes" id="UP000188219"/>
    </source>
</evidence>
<evidence type="ECO:0000256" key="2">
    <source>
        <dbReference type="SAM" id="Phobius"/>
    </source>
</evidence>
<dbReference type="Proteomes" id="UP000188219">
    <property type="component" value="Chromosome"/>
</dbReference>
<dbReference type="Pfam" id="PF13559">
    <property type="entry name" value="DUF4129"/>
    <property type="match status" value="1"/>
</dbReference>
<dbReference type="InterPro" id="IPR025403">
    <property type="entry name" value="TgpA-like_C"/>
</dbReference>
<feature type="transmembrane region" description="Helical" evidence="2">
    <location>
        <begin position="151"/>
        <end position="173"/>
    </location>
</feature>
<dbReference type="OrthoDB" id="183980at2"/>
<keyword evidence="2" id="KW-1133">Transmembrane helix</keyword>
<feature type="transmembrane region" description="Helical" evidence="2">
    <location>
        <begin position="193"/>
        <end position="222"/>
    </location>
</feature>
<sequence length="544" mass="62326">MNLSQLVVHARQRSNWESVDLGILLARRHWLLMATLWLIPAAAVFSLLLLIFPDRPNLALLVIWWLKPVFERLPLLLASRQLFAQVDSFADALKLFFRANRCDALSWISWRRLNFTRSFDLPLTVLEQAKGSVRTARQSLLHRKTAGTASWLHIVGAHVELILSIGLWALVYMMLPEQIEVDWLPLVQGDNQFFMWLANGVSLLVMAAVAPFYVCAGFMLYIGRRVELEAWDVEIQFRKLRERFIAKRGTQKNGRLENNNPPSTPRKPSSVNTTLSCLFALLFCFSLAMPQPALADVITPAQAEEQIDEVMAEDDFHQKETVRGWRLKDFEETKYHFPEWVIAIIEWLEGLGWDDDSDETEASWVPLLAGIVEVILWILALALVVWLAWHCRKYIRRALGLRTRTINAPVERPETLFGLDVRDDSLPDDVTAEVLALWERGRQREAISLLYRASLAHLINRYNCPFQDHHTEAECAQLVHEESGLNKQITPKLVQLFSRLTQVWQHQAYAHRAPATPLLESLCRDWLISFSASPTDGDTQGGQA</sequence>
<dbReference type="EMBL" id="CP019650">
    <property type="protein sequence ID" value="AQQ69083.1"/>
    <property type="molecule type" value="Genomic_DNA"/>
</dbReference>
<keyword evidence="2" id="KW-0472">Membrane</keyword>
<feature type="domain" description="Protein-glutamine gamma-glutamyltransferase-like C-terminal" evidence="3">
    <location>
        <begin position="450"/>
        <end position="526"/>
    </location>
</feature>
<feature type="transmembrane region" description="Helical" evidence="2">
    <location>
        <begin position="271"/>
        <end position="289"/>
    </location>
</feature>
<feature type="region of interest" description="Disordered" evidence="1">
    <location>
        <begin position="251"/>
        <end position="270"/>
    </location>
</feature>
<accession>A0A1Q2M8M2</accession>
<feature type="transmembrane region" description="Helical" evidence="2">
    <location>
        <begin position="364"/>
        <end position="389"/>
    </location>
</feature>
<gene>
    <name evidence="4" type="ORF">Mag101_16710</name>
</gene>
<reference evidence="4" key="1">
    <citation type="submission" date="2017-02" db="EMBL/GenBank/DDBJ databases">
        <title>Genome of Microbulbifer agarilyticus GP101.</title>
        <authorList>
            <person name="Jung J."/>
            <person name="Bae S.S."/>
            <person name="Baek K."/>
        </authorList>
    </citation>
    <scope>NUCLEOTIDE SEQUENCE [LARGE SCALE GENOMIC DNA]</scope>
    <source>
        <strain evidence="4">GP101</strain>
    </source>
</reference>
<protein>
    <recommendedName>
        <fullName evidence="3">Protein-glutamine gamma-glutamyltransferase-like C-terminal domain-containing protein</fullName>
    </recommendedName>
</protein>
<organism evidence="4 5">
    <name type="scientific">Microbulbifer agarilyticus</name>
    <dbReference type="NCBI Taxonomy" id="260552"/>
    <lineage>
        <taxon>Bacteria</taxon>
        <taxon>Pseudomonadati</taxon>
        <taxon>Pseudomonadota</taxon>
        <taxon>Gammaproteobacteria</taxon>
        <taxon>Cellvibrionales</taxon>
        <taxon>Microbulbiferaceae</taxon>
        <taxon>Microbulbifer</taxon>
    </lineage>
</organism>
<feature type="transmembrane region" description="Helical" evidence="2">
    <location>
        <begin position="30"/>
        <end position="52"/>
    </location>
</feature>
<proteinExistence type="predicted"/>
<dbReference type="STRING" id="260552.Mag101_16710"/>
<evidence type="ECO:0000259" key="3">
    <source>
        <dbReference type="Pfam" id="PF13559"/>
    </source>
</evidence>
<evidence type="ECO:0000256" key="1">
    <source>
        <dbReference type="SAM" id="MobiDB-lite"/>
    </source>
</evidence>
<dbReference type="AlphaFoldDB" id="A0A1Q2M8M2"/>
<evidence type="ECO:0000313" key="4">
    <source>
        <dbReference type="EMBL" id="AQQ69083.1"/>
    </source>
</evidence>
<keyword evidence="5" id="KW-1185">Reference proteome</keyword>
<dbReference type="KEGG" id="maga:Mag101_16710"/>